<dbReference type="Proteomes" id="UP000451386">
    <property type="component" value="Unassembled WGS sequence"/>
</dbReference>
<sequence>MEMARQRRSVLAIDADMPTAWGIKGAWNRREVDGLAFAAKRAAITMAPVVEPVFASVFTASAEGAT</sequence>
<accession>A0A6G0GED8</accession>
<gene>
    <name evidence="1" type="ORF">GBA83_02690</name>
</gene>
<evidence type="ECO:0000313" key="2">
    <source>
        <dbReference type="Proteomes" id="UP000451386"/>
    </source>
</evidence>
<dbReference type="EMBL" id="WDOP01000002">
    <property type="protein sequence ID" value="KAB7486947.1"/>
    <property type="molecule type" value="Genomic_DNA"/>
</dbReference>
<proteinExistence type="predicted"/>
<comment type="caution">
    <text evidence="1">The sequence shown here is derived from an EMBL/GenBank/DDBJ whole genome shotgun (WGS) entry which is preliminary data.</text>
</comment>
<protein>
    <submittedName>
        <fullName evidence="1">Uncharacterized protein</fullName>
    </submittedName>
</protein>
<organism evidence="1 2">
    <name type="scientific">Bifidobacterium bifidum</name>
    <dbReference type="NCBI Taxonomy" id="1681"/>
    <lineage>
        <taxon>Bacteria</taxon>
        <taxon>Bacillati</taxon>
        <taxon>Actinomycetota</taxon>
        <taxon>Actinomycetes</taxon>
        <taxon>Bifidobacteriales</taxon>
        <taxon>Bifidobacteriaceae</taxon>
        <taxon>Bifidobacterium</taxon>
    </lineage>
</organism>
<evidence type="ECO:0000313" key="1">
    <source>
        <dbReference type="EMBL" id="KAB7486947.1"/>
    </source>
</evidence>
<dbReference type="AlphaFoldDB" id="A0A6G0GED8"/>
<reference evidence="1 2" key="1">
    <citation type="journal article" date="2019" name="Nat. Med.">
        <title>A library of human gut bacterial isolates paired with longitudinal multiomics data enables mechanistic microbiome research.</title>
        <authorList>
            <person name="Poyet M."/>
            <person name="Groussin M."/>
            <person name="Gibbons S.M."/>
            <person name="Avila-Pacheco J."/>
            <person name="Jiang X."/>
            <person name="Kearney S.M."/>
            <person name="Perrotta A.R."/>
            <person name="Berdy B."/>
            <person name="Zhao S."/>
            <person name="Lieberman T.D."/>
            <person name="Swanson P.K."/>
            <person name="Smith M."/>
            <person name="Roesemann S."/>
            <person name="Alexander J.E."/>
            <person name="Rich S.A."/>
            <person name="Livny J."/>
            <person name="Vlamakis H."/>
            <person name="Clish C."/>
            <person name="Bullock K."/>
            <person name="Deik A."/>
            <person name="Scott J."/>
            <person name="Pierce K.A."/>
            <person name="Xavier R.J."/>
            <person name="Alm E.J."/>
        </authorList>
    </citation>
    <scope>NUCLEOTIDE SEQUENCE [LARGE SCALE GENOMIC DNA]</scope>
    <source>
        <strain evidence="1 2">BIOML-A13</strain>
    </source>
</reference>
<name>A0A6G0GED8_BIFBI</name>